<feature type="region of interest" description="Disordered" evidence="1">
    <location>
        <begin position="1"/>
        <end position="35"/>
    </location>
</feature>
<proteinExistence type="predicted"/>
<organism evidence="2 3">
    <name type="scientific">Tanacetum coccineum</name>
    <dbReference type="NCBI Taxonomy" id="301880"/>
    <lineage>
        <taxon>Eukaryota</taxon>
        <taxon>Viridiplantae</taxon>
        <taxon>Streptophyta</taxon>
        <taxon>Embryophyta</taxon>
        <taxon>Tracheophyta</taxon>
        <taxon>Spermatophyta</taxon>
        <taxon>Magnoliopsida</taxon>
        <taxon>eudicotyledons</taxon>
        <taxon>Gunneridae</taxon>
        <taxon>Pentapetalae</taxon>
        <taxon>asterids</taxon>
        <taxon>campanulids</taxon>
        <taxon>Asterales</taxon>
        <taxon>Asteraceae</taxon>
        <taxon>Asteroideae</taxon>
        <taxon>Anthemideae</taxon>
        <taxon>Anthemidinae</taxon>
        <taxon>Tanacetum</taxon>
    </lineage>
</organism>
<comment type="caution">
    <text evidence="2">The sequence shown here is derived from an EMBL/GenBank/DDBJ whole genome shotgun (WGS) entry which is preliminary data.</text>
</comment>
<sequence>MVVQPSPVFRSSELPPSISPSEPPKRNPHQPPILYPSRLNKEKLQDKSNIQVHKFLQMFKKLHFNISLADALALMPEYAKMLKDLLYDKEKQLGFLNTSLTENCSAVLLKKLPKNLKTLGNFSFPVTFLSLINAWH</sequence>
<evidence type="ECO:0008006" key="4">
    <source>
        <dbReference type="Google" id="ProtNLM"/>
    </source>
</evidence>
<evidence type="ECO:0000313" key="2">
    <source>
        <dbReference type="EMBL" id="GJT34123.1"/>
    </source>
</evidence>
<reference evidence="2" key="1">
    <citation type="journal article" date="2022" name="Int. J. Mol. Sci.">
        <title>Draft Genome of Tanacetum Coccineum: Genomic Comparison of Closely Related Tanacetum-Family Plants.</title>
        <authorList>
            <person name="Yamashiro T."/>
            <person name="Shiraishi A."/>
            <person name="Nakayama K."/>
            <person name="Satake H."/>
        </authorList>
    </citation>
    <scope>NUCLEOTIDE SEQUENCE</scope>
</reference>
<protein>
    <recommendedName>
        <fullName evidence="4">Reverse transcriptase domain-containing protein</fullName>
    </recommendedName>
</protein>
<keyword evidence="3" id="KW-1185">Reference proteome</keyword>
<dbReference type="EMBL" id="BQNB010014936">
    <property type="protein sequence ID" value="GJT34123.1"/>
    <property type="molecule type" value="Genomic_DNA"/>
</dbReference>
<accession>A0ABQ5D764</accession>
<evidence type="ECO:0000313" key="3">
    <source>
        <dbReference type="Proteomes" id="UP001151760"/>
    </source>
</evidence>
<reference evidence="2" key="2">
    <citation type="submission" date="2022-01" db="EMBL/GenBank/DDBJ databases">
        <authorList>
            <person name="Yamashiro T."/>
            <person name="Shiraishi A."/>
            <person name="Satake H."/>
            <person name="Nakayama K."/>
        </authorList>
    </citation>
    <scope>NUCLEOTIDE SEQUENCE</scope>
</reference>
<name>A0ABQ5D764_9ASTR</name>
<evidence type="ECO:0000256" key="1">
    <source>
        <dbReference type="SAM" id="MobiDB-lite"/>
    </source>
</evidence>
<dbReference type="Proteomes" id="UP001151760">
    <property type="component" value="Unassembled WGS sequence"/>
</dbReference>
<gene>
    <name evidence="2" type="ORF">Tco_0924542</name>
</gene>